<dbReference type="PANTHER" id="PTHR44013">
    <property type="entry name" value="ZINC-TYPE ALCOHOL DEHYDROGENASE-LIKE PROTEIN C16A3.02C"/>
    <property type="match status" value="1"/>
</dbReference>
<accession>A0ABT1N1L8</accession>
<evidence type="ECO:0000259" key="1">
    <source>
        <dbReference type="SMART" id="SM00829"/>
    </source>
</evidence>
<protein>
    <submittedName>
        <fullName evidence="2">Zinc-binding dehydrogenase</fullName>
    </submittedName>
</protein>
<dbReference type="SUPFAM" id="SSF51735">
    <property type="entry name" value="NAD(P)-binding Rossmann-fold domains"/>
    <property type="match status" value="1"/>
</dbReference>
<dbReference type="InterPro" id="IPR020843">
    <property type="entry name" value="ER"/>
</dbReference>
<dbReference type="InterPro" id="IPR036291">
    <property type="entry name" value="NAD(P)-bd_dom_sf"/>
</dbReference>
<name>A0ABT1N1L8_9GAMM</name>
<dbReference type="Proteomes" id="UP001524460">
    <property type="component" value="Unassembled WGS sequence"/>
</dbReference>
<dbReference type="Pfam" id="PF08240">
    <property type="entry name" value="ADH_N"/>
    <property type="match status" value="1"/>
</dbReference>
<evidence type="ECO:0000313" key="3">
    <source>
        <dbReference type="Proteomes" id="UP001524460"/>
    </source>
</evidence>
<feature type="domain" description="Enoyl reductase (ER)" evidence="1">
    <location>
        <begin position="11"/>
        <end position="323"/>
    </location>
</feature>
<dbReference type="SUPFAM" id="SSF50129">
    <property type="entry name" value="GroES-like"/>
    <property type="match status" value="1"/>
</dbReference>
<dbReference type="RefSeq" id="WP_255041758.1">
    <property type="nucleotide sequence ID" value="NZ_JANEYT010000013.1"/>
</dbReference>
<dbReference type="InterPro" id="IPR013154">
    <property type="entry name" value="ADH-like_N"/>
</dbReference>
<dbReference type="PANTHER" id="PTHR44013:SF1">
    <property type="entry name" value="ZINC-TYPE ALCOHOL DEHYDROGENASE-LIKE PROTEIN C16A3.02C"/>
    <property type="match status" value="1"/>
</dbReference>
<dbReference type="InterPro" id="IPR013149">
    <property type="entry name" value="ADH-like_C"/>
</dbReference>
<gene>
    <name evidence="2" type="ORF">NHN17_08100</name>
</gene>
<dbReference type="SMART" id="SM00829">
    <property type="entry name" value="PKS_ER"/>
    <property type="match status" value="1"/>
</dbReference>
<dbReference type="Pfam" id="PF00107">
    <property type="entry name" value="ADH_zinc_N"/>
    <property type="match status" value="1"/>
</dbReference>
<comment type="caution">
    <text evidence="2">The sequence shown here is derived from an EMBL/GenBank/DDBJ whole genome shotgun (WGS) entry which is preliminary data.</text>
</comment>
<dbReference type="InterPro" id="IPR011032">
    <property type="entry name" value="GroES-like_sf"/>
</dbReference>
<organism evidence="2 3">
    <name type="scientific">Photobacterium pectinilyticum</name>
    <dbReference type="NCBI Taxonomy" id="2906793"/>
    <lineage>
        <taxon>Bacteria</taxon>
        <taxon>Pseudomonadati</taxon>
        <taxon>Pseudomonadota</taxon>
        <taxon>Gammaproteobacteria</taxon>
        <taxon>Vibrionales</taxon>
        <taxon>Vibrionaceae</taxon>
        <taxon>Photobacterium</taxon>
    </lineage>
</organism>
<keyword evidence="3" id="KW-1185">Reference proteome</keyword>
<dbReference type="Gene3D" id="3.40.50.720">
    <property type="entry name" value="NAD(P)-binding Rossmann-like Domain"/>
    <property type="match status" value="1"/>
</dbReference>
<dbReference type="InterPro" id="IPR052733">
    <property type="entry name" value="Chloroplast_QOR"/>
</dbReference>
<dbReference type="EMBL" id="JANEYT010000013">
    <property type="protein sequence ID" value="MCQ1058017.1"/>
    <property type="molecule type" value="Genomic_DNA"/>
</dbReference>
<sequence>MKAWKLNQPEGIDQLVLTTASTPAPSADDVCIQVEAVGINPIDYKLAHWGYATWNYPQIIGLDIAGTVTEVGVDVHHLQPGDRVMTFIDPRDGGGFAQYAKAKAYAISRLPDDISFTQAAALPCAGYSAWIAIHDKLRLEAGQSIAITGAGGGVGGFAVQLAKQLGATVYAIADSQHHQRLLSYGADEVIDPQTENIAMRLIEYTEDKLVHGVIDCVSARSGSTMSALVRYNGHIVMIADQFNQIPLLATTKALSLHEVALHGTYAHGQIEHIQHLADIGNQLANLVSEGRLDPMVDHIYAFDQLPEALKHLKEQQHSGKLVMQVSE</sequence>
<evidence type="ECO:0000313" key="2">
    <source>
        <dbReference type="EMBL" id="MCQ1058017.1"/>
    </source>
</evidence>
<dbReference type="Gene3D" id="3.90.180.10">
    <property type="entry name" value="Medium-chain alcohol dehydrogenases, catalytic domain"/>
    <property type="match status" value="1"/>
</dbReference>
<proteinExistence type="predicted"/>
<reference evidence="2 3" key="1">
    <citation type="submission" date="2022-07" db="EMBL/GenBank/DDBJ databases">
        <title>Photobacterium pectinilyticum sp. nov., a marine bacterium isolated from surface seawater of Qingdao offshore.</title>
        <authorList>
            <person name="Wang X."/>
        </authorList>
    </citation>
    <scope>NUCLEOTIDE SEQUENCE [LARGE SCALE GENOMIC DNA]</scope>
    <source>
        <strain evidence="2 3">ZSDE20</strain>
    </source>
</reference>